<protein>
    <recommendedName>
        <fullName evidence="3">Lysozyme inhibitor LprI N-terminal domain-containing protein</fullName>
    </recommendedName>
</protein>
<proteinExistence type="predicted"/>
<dbReference type="RefSeq" id="WP_148697305.1">
    <property type="nucleotide sequence ID" value="NZ_CP017834.1"/>
</dbReference>
<evidence type="ECO:0008006" key="3">
    <source>
        <dbReference type="Google" id="ProtNLM"/>
    </source>
</evidence>
<dbReference type="Gene3D" id="1.20.1270.180">
    <property type="match status" value="1"/>
</dbReference>
<reference evidence="1 2" key="1">
    <citation type="submission" date="2016-10" db="EMBL/GenBank/DDBJ databases">
        <title>Silvanigrella aquatica sp. nov., isolated from a freshwater lake located in the Black Forest, Germany, description of Silvanigrellaceae fam. nov., Silvanigrellales ord. nov., reclassification of the order Bdellovibrionales in the class Oligoflexia, reclassification of the families Bacteriovoracaceae and Halobacteriovoraceae in the new order Bacteriovoracales ord. nov., and reclassification of the family Pseudobacteriovoracaceae in the order Oligoflexiales.</title>
        <authorList>
            <person name="Hahn M.W."/>
            <person name="Schmidt J."/>
            <person name="Koll U."/>
            <person name="Rohde M."/>
            <person name="Verbag S."/>
            <person name="Pitt A."/>
            <person name="Nakai R."/>
            <person name="Naganuma T."/>
            <person name="Lang E."/>
        </authorList>
    </citation>
    <scope>NUCLEOTIDE SEQUENCE [LARGE SCALE GENOMIC DNA]</scope>
    <source>
        <strain evidence="1 2">MWH-Nonnen-W8red</strain>
    </source>
</reference>
<gene>
    <name evidence="1" type="ORF">AXG55_06455</name>
</gene>
<organism evidence="1 2">
    <name type="scientific">Silvanigrella aquatica</name>
    <dbReference type="NCBI Taxonomy" id="1915309"/>
    <lineage>
        <taxon>Bacteria</taxon>
        <taxon>Pseudomonadati</taxon>
        <taxon>Bdellovibrionota</taxon>
        <taxon>Oligoflexia</taxon>
        <taxon>Silvanigrellales</taxon>
        <taxon>Silvanigrellaceae</taxon>
        <taxon>Silvanigrella</taxon>
    </lineage>
</organism>
<keyword evidence="2" id="KW-1185">Reference proteome</keyword>
<name>A0A1L4D058_9BACT</name>
<dbReference type="OrthoDB" id="7340239at2"/>
<evidence type="ECO:0000313" key="1">
    <source>
        <dbReference type="EMBL" id="APJ03567.1"/>
    </source>
</evidence>
<dbReference type="EMBL" id="CP017834">
    <property type="protein sequence ID" value="APJ03567.1"/>
    <property type="molecule type" value="Genomic_DNA"/>
</dbReference>
<dbReference type="AlphaFoldDB" id="A0A1L4D058"/>
<sequence length="338" mass="39472">MKSLHYIIKYFLFFAVSSYCYDAMPIEEIDKKCKKIMLQSLPLEDTPSTTETKNLNQCISQNYYYGIGQSIDYERARKCAYIELKKSDLDIYRIQGAQILMMIYGNGYQVKKNIPLAKKFACQIDSAPAEKESRLTHLSQIEKTQNKIDICDDITSGLMMGVCTHLWDEIKSQDSTKEFKKLIGKWNNNQKNAYEKLNVIFNAFVNSHLSNEIDLSGSNRTALQIEEKSQLINHFQSSFLQFENKKFPLFSDNDFIQIDKKLNMVYSKIMKLKDPGYGTINRKGIKLTELNWIKYRDEFVKFATINYPKIKSAAWKAWLTQERISQLEQIYDQLNDKS</sequence>
<accession>A0A1L4D058</accession>
<dbReference type="KEGG" id="saqi:AXG55_06455"/>
<evidence type="ECO:0000313" key="2">
    <source>
        <dbReference type="Proteomes" id="UP000184731"/>
    </source>
</evidence>
<dbReference type="Proteomes" id="UP000184731">
    <property type="component" value="Chromosome"/>
</dbReference>